<dbReference type="EnsemblProtists" id="Phyra73242">
    <property type="protein sequence ID" value="Phyra73242"/>
    <property type="gene ID" value="Phyra73242"/>
</dbReference>
<dbReference type="InParanoid" id="H3GCN2"/>
<sequence>MEALRLQDAAYVRNRYAHLQESKLQSDQDYHIPSAGECVSEREVSDEERQELERWRIVQRAKALDAKGPMPQLQRKLIVLQDVLEQLYAPKGADRRITSPSNSALKRLETGDPDAPVALKELPVSTQVALQMFFRMCQSLREPTKVAANCRLSVQIASKLPTILTSMPSCVLSPGLADDGSLESEDGGNVWSVFYQLFRLFEELLGLNDAVGDRTTVCLSASDRATVIIAYVALSLKWGRLGYLIKGVRLLLESEDELNGARFEPLWPLLRDLAATAVERPQVAFGEEEQPCGYLMSFGKGDHGKLGHGQCVHHRHNGKGRGHGLG</sequence>
<evidence type="ECO:0000313" key="2">
    <source>
        <dbReference type="Proteomes" id="UP000005238"/>
    </source>
</evidence>
<dbReference type="eggNOG" id="KOG1426">
    <property type="taxonomic scope" value="Eukaryota"/>
</dbReference>
<dbReference type="EMBL" id="DS566151">
    <property type="status" value="NOT_ANNOTATED_CDS"/>
    <property type="molecule type" value="Genomic_DNA"/>
</dbReference>
<dbReference type="AlphaFoldDB" id="H3GCN2"/>
<dbReference type="EMBL" id="DS565999">
    <property type="status" value="NOT_ANNOTATED_CDS"/>
    <property type="molecule type" value="Genomic_DNA"/>
</dbReference>
<proteinExistence type="predicted"/>
<accession>H3GCN2</accession>
<protein>
    <submittedName>
        <fullName evidence="1">Uncharacterized protein</fullName>
    </submittedName>
</protein>
<evidence type="ECO:0000313" key="1">
    <source>
        <dbReference type="EnsemblProtists" id="Phyra73242"/>
    </source>
</evidence>
<reference evidence="1" key="2">
    <citation type="submission" date="2015-06" db="UniProtKB">
        <authorList>
            <consortium name="EnsemblProtists"/>
        </authorList>
    </citation>
    <scope>IDENTIFICATION</scope>
    <source>
        <strain evidence="1">Pr102</strain>
    </source>
</reference>
<name>H3GCN2_PHYRM</name>
<reference evidence="2" key="1">
    <citation type="journal article" date="2006" name="Science">
        <title>Phytophthora genome sequences uncover evolutionary origins and mechanisms of pathogenesis.</title>
        <authorList>
            <person name="Tyler B.M."/>
            <person name="Tripathy S."/>
            <person name="Zhang X."/>
            <person name="Dehal P."/>
            <person name="Jiang R.H."/>
            <person name="Aerts A."/>
            <person name="Arredondo F.D."/>
            <person name="Baxter L."/>
            <person name="Bensasson D."/>
            <person name="Beynon J.L."/>
            <person name="Chapman J."/>
            <person name="Damasceno C.M."/>
            <person name="Dorrance A.E."/>
            <person name="Dou D."/>
            <person name="Dickerman A.W."/>
            <person name="Dubchak I.L."/>
            <person name="Garbelotto M."/>
            <person name="Gijzen M."/>
            <person name="Gordon S.G."/>
            <person name="Govers F."/>
            <person name="Grunwald N.J."/>
            <person name="Huang W."/>
            <person name="Ivors K.L."/>
            <person name="Jones R.W."/>
            <person name="Kamoun S."/>
            <person name="Krampis K."/>
            <person name="Lamour K.H."/>
            <person name="Lee M.K."/>
            <person name="McDonald W.H."/>
            <person name="Medina M."/>
            <person name="Meijer H.J."/>
            <person name="Nordberg E.K."/>
            <person name="Maclean D.J."/>
            <person name="Ospina-Giraldo M.D."/>
            <person name="Morris P.F."/>
            <person name="Phuntumart V."/>
            <person name="Putnam N.H."/>
            <person name="Rash S."/>
            <person name="Rose J.K."/>
            <person name="Sakihama Y."/>
            <person name="Salamov A.A."/>
            <person name="Savidor A."/>
            <person name="Scheuring C.F."/>
            <person name="Smith B.M."/>
            <person name="Sobral B.W."/>
            <person name="Terry A."/>
            <person name="Torto-Alalibo T.A."/>
            <person name="Win J."/>
            <person name="Xu Z."/>
            <person name="Zhang H."/>
            <person name="Grigoriev I.V."/>
            <person name="Rokhsar D.S."/>
            <person name="Boore J.L."/>
        </authorList>
    </citation>
    <scope>NUCLEOTIDE SEQUENCE [LARGE SCALE GENOMIC DNA]</scope>
    <source>
        <strain evidence="2">Pr102</strain>
    </source>
</reference>
<dbReference type="STRING" id="164328.H3GCN2"/>
<dbReference type="HOGENOM" id="CLU_055553_0_0_1"/>
<dbReference type="VEuPathDB" id="FungiDB:KRP23_7533"/>
<dbReference type="Proteomes" id="UP000005238">
    <property type="component" value="Unassembled WGS sequence"/>
</dbReference>
<dbReference type="EnsemblProtists" id="Phyra85222">
    <property type="protein sequence ID" value="Phyra85222"/>
    <property type="gene ID" value="Phyra85222"/>
</dbReference>
<organism evidence="1 2">
    <name type="scientific">Phytophthora ramorum</name>
    <name type="common">Sudden oak death agent</name>
    <dbReference type="NCBI Taxonomy" id="164328"/>
    <lineage>
        <taxon>Eukaryota</taxon>
        <taxon>Sar</taxon>
        <taxon>Stramenopiles</taxon>
        <taxon>Oomycota</taxon>
        <taxon>Peronosporomycetes</taxon>
        <taxon>Peronosporales</taxon>
        <taxon>Peronosporaceae</taxon>
        <taxon>Phytophthora</taxon>
    </lineage>
</organism>
<keyword evidence="2" id="KW-1185">Reference proteome</keyword>
<dbReference type="VEuPathDB" id="FungiDB:KRP22_477"/>